<evidence type="ECO:0000313" key="15">
    <source>
        <dbReference type="Proteomes" id="UP000288943"/>
    </source>
</evidence>
<evidence type="ECO:0000256" key="10">
    <source>
        <dbReference type="HAMAP-Rule" id="MF_01820"/>
    </source>
</evidence>
<dbReference type="Gene3D" id="2.40.50.140">
    <property type="entry name" value="Nucleic acid-binding proteins"/>
    <property type="match status" value="1"/>
</dbReference>
<evidence type="ECO:0000256" key="6">
    <source>
        <dbReference type="ARBA" id="ARBA00022801"/>
    </source>
</evidence>
<dbReference type="InterPro" id="IPR012340">
    <property type="entry name" value="NA-bd_OB-fold"/>
</dbReference>
<evidence type="ECO:0000256" key="5">
    <source>
        <dbReference type="ARBA" id="ARBA00022741"/>
    </source>
</evidence>
<evidence type="ECO:0000256" key="3">
    <source>
        <dbReference type="ARBA" id="ARBA00022723"/>
    </source>
</evidence>
<evidence type="ECO:0000256" key="11">
    <source>
        <dbReference type="SAM" id="MobiDB-lite"/>
    </source>
</evidence>
<dbReference type="PANTHER" id="PTHR32120:SF10">
    <property type="entry name" value="SMALL RIBOSOMAL SUBUNIT BIOGENESIS GTPASE RSGA"/>
    <property type="match status" value="1"/>
</dbReference>
<feature type="region of interest" description="Disordered" evidence="11">
    <location>
        <begin position="332"/>
        <end position="358"/>
    </location>
</feature>
<keyword evidence="6 10" id="KW-0378">Hydrolase</keyword>
<keyword evidence="4 10" id="KW-0699">rRNA-binding</keyword>
<dbReference type="Gene3D" id="3.40.50.300">
    <property type="entry name" value="P-loop containing nucleotide triphosphate hydrolases"/>
    <property type="match status" value="1"/>
</dbReference>
<keyword evidence="7 10" id="KW-0862">Zinc</keyword>
<comment type="subunit">
    <text evidence="10">Monomer. Associates with 30S ribosomal subunit, binds 16S rRNA.</text>
</comment>
<feature type="binding site" evidence="10">
    <location>
        <begin position="205"/>
        <end position="213"/>
    </location>
    <ligand>
        <name>GTP</name>
        <dbReference type="ChEBI" id="CHEBI:37565"/>
    </ligand>
</feature>
<dbReference type="SUPFAM" id="SSF50249">
    <property type="entry name" value="Nucleic acid-binding proteins"/>
    <property type="match status" value="1"/>
</dbReference>
<protein>
    <recommendedName>
        <fullName evidence="10">Small ribosomal subunit biogenesis GTPase RsgA</fullName>
        <ecNumber evidence="10">3.6.1.-</ecNumber>
    </recommendedName>
</protein>
<dbReference type="PANTHER" id="PTHR32120">
    <property type="entry name" value="SMALL RIBOSOMAL SUBUNIT BIOGENESIS GTPASE RSGA"/>
    <property type="match status" value="1"/>
</dbReference>
<comment type="subcellular location">
    <subcellularLocation>
        <location evidence="10">Cytoplasm</location>
    </subcellularLocation>
</comment>
<keyword evidence="8 10" id="KW-0694">RNA-binding</keyword>
<dbReference type="NCBIfam" id="TIGR00157">
    <property type="entry name" value="ribosome small subunit-dependent GTPase A"/>
    <property type="match status" value="1"/>
</dbReference>
<feature type="domain" description="CP-type G" evidence="13">
    <location>
        <begin position="103"/>
        <end position="263"/>
    </location>
</feature>
<evidence type="ECO:0000256" key="7">
    <source>
        <dbReference type="ARBA" id="ARBA00022833"/>
    </source>
</evidence>
<dbReference type="GO" id="GO:0005525">
    <property type="term" value="F:GTP binding"/>
    <property type="evidence" value="ECO:0007669"/>
    <property type="project" value="UniProtKB-UniRule"/>
</dbReference>
<evidence type="ECO:0000313" key="14">
    <source>
        <dbReference type="EMBL" id="QAV20417.1"/>
    </source>
</evidence>
<evidence type="ECO:0000256" key="1">
    <source>
        <dbReference type="ARBA" id="ARBA00022490"/>
    </source>
</evidence>
<dbReference type="InterPro" id="IPR027417">
    <property type="entry name" value="P-loop_NTPase"/>
</dbReference>
<reference evidence="14 15" key="1">
    <citation type="submission" date="2018-01" db="EMBL/GenBank/DDBJ databases">
        <title>The whole genome sequencing and assembly of Paenibacillus chitinolyticus KCCM 41400 strain.</title>
        <authorList>
            <person name="Kim J.-Y."/>
            <person name="Park M.-K."/>
            <person name="Lee Y.-J."/>
            <person name="Yi H."/>
            <person name="Bahn Y.-S."/>
            <person name="Kim J.F."/>
            <person name="Lee D.-W."/>
        </authorList>
    </citation>
    <scope>NUCLEOTIDE SEQUENCE [LARGE SCALE GENOMIC DNA]</scope>
    <source>
        <strain evidence="14 15">KCCM 41400</strain>
    </source>
</reference>
<feature type="compositionally biased region" description="Basic and acidic residues" evidence="11">
    <location>
        <begin position="332"/>
        <end position="343"/>
    </location>
</feature>
<dbReference type="KEGG" id="pchi:PC41400_23185"/>
<dbReference type="OrthoDB" id="9809485at2"/>
<sequence>MNLTELGWNEELRQALTGMSAEGLTAGRVALEHKRMYRVKTDSGEVLAEVSGSMRYQARSRGDYPAVGDWVALSVREEEGRATIHGVLPRKSMFVRKVAGNVTEEQIVAANVDVIFLVNALNADYNLRRLERYLVMAWESGASPVIILSKADLCASPEEVALRVAETEAIAPGVPVHAVSSLLGEGVEGLRAAYLGIGRTAAVAGSSGAGKSTLINALLGHEAMDTGAIREDDARGRHTTTHRELLLLPGGGVLIDTPGMRELQLWEADSGLIQSFDDVETLAASCRFPDCRHSSEPGCAVRGAIEDGTLDQARYDSYVKLQKELAFLARKESKSLQTAEKDKWKKLHKEMRRKPSQP</sequence>
<keyword evidence="1 10" id="KW-0963">Cytoplasm</keyword>
<dbReference type="GO" id="GO:0046872">
    <property type="term" value="F:metal ion binding"/>
    <property type="evidence" value="ECO:0007669"/>
    <property type="project" value="UniProtKB-KW"/>
</dbReference>
<keyword evidence="5 10" id="KW-0547">Nucleotide-binding</keyword>
<dbReference type="GeneID" id="95377700"/>
<keyword evidence="9 10" id="KW-0342">GTP-binding</keyword>
<comment type="cofactor">
    <cofactor evidence="10">
        <name>Zn(2+)</name>
        <dbReference type="ChEBI" id="CHEBI:29105"/>
    </cofactor>
    <text evidence="10">Binds 1 zinc ion per subunit.</text>
</comment>
<feature type="binding site" evidence="10">
    <location>
        <position position="286"/>
    </location>
    <ligand>
        <name>Zn(2+)</name>
        <dbReference type="ChEBI" id="CHEBI:29105"/>
    </ligand>
</feature>
<dbReference type="SUPFAM" id="SSF52540">
    <property type="entry name" value="P-loop containing nucleoside triphosphate hydrolases"/>
    <property type="match status" value="1"/>
</dbReference>
<dbReference type="CDD" id="cd01854">
    <property type="entry name" value="YjeQ_EngC"/>
    <property type="match status" value="1"/>
</dbReference>
<evidence type="ECO:0000259" key="13">
    <source>
        <dbReference type="PROSITE" id="PS51721"/>
    </source>
</evidence>
<feature type="compositionally biased region" description="Basic residues" evidence="11">
    <location>
        <begin position="344"/>
        <end position="358"/>
    </location>
</feature>
<dbReference type="PROSITE" id="PS50936">
    <property type="entry name" value="ENGC_GTPASE"/>
    <property type="match status" value="1"/>
</dbReference>
<evidence type="ECO:0000256" key="4">
    <source>
        <dbReference type="ARBA" id="ARBA00022730"/>
    </source>
</evidence>
<keyword evidence="3 10" id="KW-0479">Metal-binding</keyword>
<dbReference type="GO" id="GO:0003924">
    <property type="term" value="F:GTPase activity"/>
    <property type="evidence" value="ECO:0007669"/>
    <property type="project" value="UniProtKB-UniRule"/>
</dbReference>
<feature type="binding site" evidence="10">
    <location>
        <position position="299"/>
    </location>
    <ligand>
        <name>Zn(2+)</name>
        <dbReference type="ChEBI" id="CHEBI:29105"/>
    </ligand>
</feature>
<dbReference type="GO" id="GO:0019843">
    <property type="term" value="F:rRNA binding"/>
    <property type="evidence" value="ECO:0007669"/>
    <property type="project" value="UniProtKB-KW"/>
</dbReference>
<dbReference type="GO" id="GO:0042274">
    <property type="term" value="P:ribosomal small subunit biogenesis"/>
    <property type="evidence" value="ECO:0007669"/>
    <property type="project" value="UniProtKB-UniRule"/>
</dbReference>
<dbReference type="AlphaFoldDB" id="A0A410X1D7"/>
<keyword evidence="2 10" id="KW-0690">Ribosome biogenesis</keyword>
<dbReference type="Proteomes" id="UP000288943">
    <property type="component" value="Chromosome"/>
</dbReference>
<dbReference type="RefSeq" id="WP_042230063.1">
    <property type="nucleotide sequence ID" value="NZ_CP026520.1"/>
</dbReference>
<evidence type="ECO:0000256" key="9">
    <source>
        <dbReference type="ARBA" id="ARBA00023134"/>
    </source>
</evidence>
<accession>A0A410X1D7</accession>
<dbReference type="PROSITE" id="PS51721">
    <property type="entry name" value="G_CP"/>
    <property type="match status" value="1"/>
</dbReference>
<dbReference type="EMBL" id="CP026520">
    <property type="protein sequence ID" value="QAV20417.1"/>
    <property type="molecule type" value="Genomic_DNA"/>
</dbReference>
<dbReference type="Gene3D" id="1.10.40.50">
    <property type="entry name" value="Probable gtpase engc, domain 3"/>
    <property type="match status" value="1"/>
</dbReference>
<comment type="function">
    <text evidence="10">One of several proteins that assist in the late maturation steps of the functional core of the 30S ribosomal subunit. Helps release RbfA from mature subunits. May play a role in the assembly of ribosomal proteins into the subunit. Circularly permuted GTPase that catalyzes slow GTP hydrolysis, GTPase activity is stimulated by the 30S ribosomal subunit.</text>
</comment>
<dbReference type="InterPro" id="IPR004881">
    <property type="entry name" value="Ribosome_biogen_GTPase_RsgA"/>
</dbReference>
<proteinExistence type="inferred from homology"/>
<feature type="binding site" evidence="10">
    <location>
        <position position="291"/>
    </location>
    <ligand>
        <name>Zn(2+)</name>
        <dbReference type="ChEBI" id="CHEBI:29105"/>
    </ligand>
</feature>
<organism evidence="14 15">
    <name type="scientific">Paenibacillus chitinolyticus</name>
    <dbReference type="NCBI Taxonomy" id="79263"/>
    <lineage>
        <taxon>Bacteria</taxon>
        <taxon>Bacillati</taxon>
        <taxon>Bacillota</taxon>
        <taxon>Bacilli</taxon>
        <taxon>Bacillales</taxon>
        <taxon>Paenibacillaceae</taxon>
        <taxon>Paenibacillus</taxon>
    </lineage>
</organism>
<feature type="binding site" evidence="10">
    <location>
        <begin position="149"/>
        <end position="152"/>
    </location>
    <ligand>
        <name>GTP</name>
        <dbReference type="ChEBI" id="CHEBI:37565"/>
    </ligand>
</feature>
<evidence type="ECO:0000256" key="8">
    <source>
        <dbReference type="ARBA" id="ARBA00022884"/>
    </source>
</evidence>
<dbReference type="InterPro" id="IPR030378">
    <property type="entry name" value="G_CP_dom"/>
</dbReference>
<dbReference type="GO" id="GO:0005737">
    <property type="term" value="C:cytoplasm"/>
    <property type="evidence" value="ECO:0007669"/>
    <property type="project" value="UniProtKB-SubCell"/>
</dbReference>
<feature type="binding site" evidence="10">
    <location>
        <position position="293"/>
    </location>
    <ligand>
        <name>Zn(2+)</name>
        <dbReference type="ChEBI" id="CHEBI:29105"/>
    </ligand>
</feature>
<comment type="similarity">
    <text evidence="10">Belongs to the TRAFAC class YlqF/YawG GTPase family. RsgA subfamily.</text>
</comment>
<dbReference type="Pfam" id="PF03193">
    <property type="entry name" value="RsgA_GTPase"/>
    <property type="match status" value="1"/>
</dbReference>
<name>A0A410X1D7_9BACL</name>
<dbReference type="EC" id="3.6.1.-" evidence="10"/>
<dbReference type="HAMAP" id="MF_01820">
    <property type="entry name" value="GTPase_RsgA"/>
    <property type="match status" value="1"/>
</dbReference>
<evidence type="ECO:0000256" key="2">
    <source>
        <dbReference type="ARBA" id="ARBA00022517"/>
    </source>
</evidence>
<feature type="domain" description="EngC GTPase" evidence="12">
    <location>
        <begin position="110"/>
        <end position="261"/>
    </location>
</feature>
<dbReference type="InterPro" id="IPR010914">
    <property type="entry name" value="RsgA_GTPase_dom"/>
</dbReference>
<evidence type="ECO:0000259" key="12">
    <source>
        <dbReference type="PROSITE" id="PS50936"/>
    </source>
</evidence>
<gene>
    <name evidence="10 14" type="primary">rsgA</name>
    <name evidence="14" type="ORF">PC41400_23185</name>
</gene>